<protein>
    <submittedName>
        <fullName evidence="1">Uncharacterized protein</fullName>
    </submittedName>
</protein>
<evidence type="ECO:0000313" key="1">
    <source>
        <dbReference type="EMBL" id="KAJ7538132.1"/>
    </source>
</evidence>
<keyword evidence="2" id="KW-1185">Reference proteome</keyword>
<accession>A0ACC2C8A2</accession>
<organism evidence="1 2">
    <name type="scientific">Diphasiastrum complanatum</name>
    <name type="common">Issler's clubmoss</name>
    <name type="synonym">Lycopodium complanatum</name>
    <dbReference type="NCBI Taxonomy" id="34168"/>
    <lineage>
        <taxon>Eukaryota</taxon>
        <taxon>Viridiplantae</taxon>
        <taxon>Streptophyta</taxon>
        <taxon>Embryophyta</taxon>
        <taxon>Tracheophyta</taxon>
        <taxon>Lycopodiopsida</taxon>
        <taxon>Lycopodiales</taxon>
        <taxon>Lycopodiaceae</taxon>
        <taxon>Lycopodioideae</taxon>
        <taxon>Diphasiastrum</taxon>
    </lineage>
</organism>
<name>A0ACC2C8A2_DIPCM</name>
<evidence type="ECO:0000313" key="2">
    <source>
        <dbReference type="Proteomes" id="UP001162992"/>
    </source>
</evidence>
<dbReference type="EMBL" id="CM055102">
    <property type="protein sequence ID" value="KAJ7538132.1"/>
    <property type="molecule type" value="Genomic_DNA"/>
</dbReference>
<reference evidence="2" key="1">
    <citation type="journal article" date="2024" name="Proc. Natl. Acad. Sci. U.S.A.">
        <title>Extraordinary preservation of gene collinearity over three hundred million years revealed in homosporous lycophytes.</title>
        <authorList>
            <person name="Li C."/>
            <person name="Wickell D."/>
            <person name="Kuo L.Y."/>
            <person name="Chen X."/>
            <person name="Nie B."/>
            <person name="Liao X."/>
            <person name="Peng D."/>
            <person name="Ji J."/>
            <person name="Jenkins J."/>
            <person name="Williams M."/>
            <person name="Shu S."/>
            <person name="Plott C."/>
            <person name="Barry K."/>
            <person name="Rajasekar S."/>
            <person name="Grimwood J."/>
            <person name="Han X."/>
            <person name="Sun S."/>
            <person name="Hou Z."/>
            <person name="He W."/>
            <person name="Dai G."/>
            <person name="Sun C."/>
            <person name="Schmutz J."/>
            <person name="Leebens-Mack J.H."/>
            <person name="Li F.W."/>
            <person name="Wang L."/>
        </authorList>
    </citation>
    <scope>NUCLEOTIDE SEQUENCE [LARGE SCALE GENOMIC DNA]</scope>
    <source>
        <strain evidence="2">cv. PW_Plant_1</strain>
    </source>
</reference>
<comment type="caution">
    <text evidence="1">The sequence shown here is derived from an EMBL/GenBank/DDBJ whole genome shotgun (WGS) entry which is preliminary data.</text>
</comment>
<dbReference type="Proteomes" id="UP001162992">
    <property type="component" value="Chromosome 11"/>
</dbReference>
<sequence length="262" mass="29971">MAEAGEISGAPVVELMQEATEGQEEQQPPPQEDSGKELDASESKTHPLENAWTLWFDKPDPKSRGSAWGSTMRRVYTFSTVEDFWRLYNNVMQPSLLSAGANFHLFKSGIEPKWEDPQCASGGKWTASIPRGSKTILDTFWLHTLLAMIGEQFEEGDEICGAVVSVRARQDKIALWTRTASNEAAQIGIGKQWKDVLEYQEQMGYMFHNLLTDIRQYLEHGLFETHSSDASVRVRLKMQGRRRWQRIVTQFELLKMICKHQF</sequence>
<gene>
    <name evidence="1" type="ORF">O6H91_11G035500</name>
</gene>
<proteinExistence type="predicted"/>